<dbReference type="AlphaFoldDB" id="A0AA42SPX5"/>
<feature type="domain" description="Tyr recombinase" evidence="6">
    <location>
        <begin position="206"/>
        <end position="384"/>
    </location>
</feature>
<dbReference type="InterPro" id="IPR044068">
    <property type="entry name" value="CB"/>
</dbReference>
<dbReference type="Gene3D" id="1.10.443.10">
    <property type="entry name" value="Intergrase catalytic core"/>
    <property type="match status" value="1"/>
</dbReference>
<keyword evidence="2" id="KW-0229">DNA integration</keyword>
<sequence>MLKAQQIKDAKHSGVGKAPLKLSDGNGLQLHVFANGRKTWIYSYRYNGKQKNITLGKYPQVTAIVARSNAANLKKQLEENPQQDPSIGNTKNKKVELDNSKLFRVIAEKWFMSKKDSHASTTYNRNLGAIRKHIFPMLGDKSIDDITQDEILDIATKMQANGTIEMAKRVVRLVGQIYKFARRKLKLTKNNPTIGLVEDLDDHKVKHMPRISILELPQLIKDIQSYQGDYTSVSAIKMMMLCFVRTGELRGMEWQEIDWENKLWRIPAERMKGRKPHLVPLSEEVLQILNNLKRINSQSQFVFSSSRAKDGMISSHTILGAIKRMGYSGKMTGHGFRGLASTFLHEQGYLSDAIERQLAHVKKDRVSSAYDHSVHLETRREMMKFWSEYLVSKGLVIKAL</sequence>
<keyword evidence="3 5" id="KW-0238">DNA-binding</keyword>
<evidence type="ECO:0000259" key="6">
    <source>
        <dbReference type="PROSITE" id="PS51898"/>
    </source>
</evidence>
<proteinExistence type="inferred from homology"/>
<reference evidence="8" key="1">
    <citation type="submission" date="2022-09" db="EMBL/GenBank/DDBJ databases">
        <title>Intensive care unit water sources are persistently colonized with multi-drug resistant bacteria and are the site of extensive horizontal gene transfer of antibiotic resistance genes.</title>
        <authorList>
            <person name="Diorio-Toth L."/>
        </authorList>
    </citation>
    <scope>NUCLEOTIDE SEQUENCE</scope>
    <source>
        <strain evidence="8">GD03920</strain>
    </source>
</reference>
<evidence type="ECO:0000256" key="1">
    <source>
        <dbReference type="ARBA" id="ARBA00008857"/>
    </source>
</evidence>
<comment type="caution">
    <text evidence="8">The sequence shown here is derived from an EMBL/GenBank/DDBJ whole genome shotgun (WGS) entry which is preliminary data.</text>
</comment>
<evidence type="ECO:0000256" key="4">
    <source>
        <dbReference type="ARBA" id="ARBA00023172"/>
    </source>
</evidence>
<dbReference type="InterPro" id="IPR050808">
    <property type="entry name" value="Phage_Integrase"/>
</dbReference>
<dbReference type="InterPro" id="IPR010998">
    <property type="entry name" value="Integrase_recombinase_N"/>
</dbReference>
<dbReference type="SUPFAM" id="SSF56349">
    <property type="entry name" value="DNA breaking-rejoining enzymes"/>
    <property type="match status" value="1"/>
</dbReference>
<dbReference type="InterPro" id="IPR002104">
    <property type="entry name" value="Integrase_catalytic"/>
</dbReference>
<dbReference type="Pfam" id="PF22022">
    <property type="entry name" value="Phage_int_M"/>
    <property type="match status" value="1"/>
</dbReference>
<dbReference type="InterPro" id="IPR011010">
    <property type="entry name" value="DNA_brk_join_enz"/>
</dbReference>
<evidence type="ECO:0000256" key="2">
    <source>
        <dbReference type="ARBA" id="ARBA00022908"/>
    </source>
</evidence>
<dbReference type="Proteomes" id="UP001159915">
    <property type="component" value="Unassembled WGS sequence"/>
</dbReference>
<dbReference type="InterPro" id="IPR053876">
    <property type="entry name" value="Phage_int_M"/>
</dbReference>
<dbReference type="InterPro" id="IPR025166">
    <property type="entry name" value="Integrase_DNA_bind_dom"/>
</dbReference>
<dbReference type="EMBL" id="JAOCBE010000001">
    <property type="protein sequence ID" value="MDH0970083.1"/>
    <property type="molecule type" value="Genomic_DNA"/>
</dbReference>
<dbReference type="GO" id="GO:0015074">
    <property type="term" value="P:DNA integration"/>
    <property type="evidence" value="ECO:0007669"/>
    <property type="project" value="UniProtKB-KW"/>
</dbReference>
<protein>
    <submittedName>
        <fullName evidence="8">Tyrosine-type recombinase/integrase</fullName>
    </submittedName>
</protein>
<comment type="similarity">
    <text evidence="1">Belongs to the 'phage' integrase family.</text>
</comment>
<dbReference type="PANTHER" id="PTHR30629">
    <property type="entry name" value="PROPHAGE INTEGRASE"/>
    <property type="match status" value="1"/>
</dbReference>
<accession>A0AA42SPX5</accession>
<gene>
    <name evidence="8" type="ORF">N5C10_12780</name>
</gene>
<dbReference type="Gene3D" id="3.30.160.390">
    <property type="entry name" value="Integrase, DNA-binding domain"/>
    <property type="match status" value="1"/>
</dbReference>
<evidence type="ECO:0000256" key="3">
    <source>
        <dbReference type="ARBA" id="ARBA00023125"/>
    </source>
</evidence>
<dbReference type="Gene3D" id="1.10.150.130">
    <property type="match status" value="1"/>
</dbReference>
<evidence type="ECO:0000256" key="5">
    <source>
        <dbReference type="PROSITE-ProRule" id="PRU01248"/>
    </source>
</evidence>
<dbReference type="PROSITE" id="PS51898">
    <property type="entry name" value="TYR_RECOMBINASE"/>
    <property type="match status" value="1"/>
</dbReference>
<dbReference type="RefSeq" id="WP_279670581.1">
    <property type="nucleotide sequence ID" value="NZ_JAOCBE010000001.1"/>
</dbReference>
<evidence type="ECO:0000313" key="8">
    <source>
        <dbReference type="EMBL" id="MDH0970083.1"/>
    </source>
</evidence>
<dbReference type="CDD" id="cd00801">
    <property type="entry name" value="INT_P4_C"/>
    <property type="match status" value="1"/>
</dbReference>
<dbReference type="Pfam" id="PF00589">
    <property type="entry name" value="Phage_integrase"/>
    <property type="match status" value="1"/>
</dbReference>
<evidence type="ECO:0000259" key="7">
    <source>
        <dbReference type="PROSITE" id="PS51900"/>
    </source>
</evidence>
<dbReference type="InterPro" id="IPR038488">
    <property type="entry name" value="Integrase_DNA-bd_sf"/>
</dbReference>
<dbReference type="InterPro" id="IPR013762">
    <property type="entry name" value="Integrase-like_cat_sf"/>
</dbReference>
<dbReference type="GO" id="GO:0003677">
    <property type="term" value="F:DNA binding"/>
    <property type="evidence" value="ECO:0007669"/>
    <property type="project" value="UniProtKB-UniRule"/>
</dbReference>
<dbReference type="Pfam" id="PF13356">
    <property type="entry name" value="Arm-DNA-bind_3"/>
    <property type="match status" value="1"/>
</dbReference>
<organism evidence="8 9">
    <name type="scientific">Acinetobacter johnsonii</name>
    <dbReference type="NCBI Taxonomy" id="40214"/>
    <lineage>
        <taxon>Bacteria</taxon>
        <taxon>Pseudomonadati</taxon>
        <taxon>Pseudomonadota</taxon>
        <taxon>Gammaproteobacteria</taxon>
        <taxon>Moraxellales</taxon>
        <taxon>Moraxellaceae</taxon>
        <taxon>Acinetobacter</taxon>
    </lineage>
</organism>
<feature type="domain" description="Core-binding (CB)" evidence="7">
    <location>
        <begin position="101"/>
        <end position="182"/>
    </location>
</feature>
<evidence type="ECO:0000313" key="9">
    <source>
        <dbReference type="Proteomes" id="UP001159915"/>
    </source>
</evidence>
<name>A0AA42SPX5_ACIJO</name>
<dbReference type="PANTHER" id="PTHR30629:SF2">
    <property type="entry name" value="PROPHAGE INTEGRASE INTS-RELATED"/>
    <property type="match status" value="1"/>
</dbReference>
<dbReference type="PROSITE" id="PS51900">
    <property type="entry name" value="CB"/>
    <property type="match status" value="1"/>
</dbReference>
<dbReference type="GO" id="GO:0006310">
    <property type="term" value="P:DNA recombination"/>
    <property type="evidence" value="ECO:0007669"/>
    <property type="project" value="UniProtKB-KW"/>
</dbReference>
<keyword evidence="4" id="KW-0233">DNA recombination</keyword>